<evidence type="ECO:0000256" key="3">
    <source>
        <dbReference type="ARBA" id="ARBA00022448"/>
    </source>
</evidence>
<dbReference type="Pfam" id="PF22461">
    <property type="entry name" value="SLBB_2"/>
    <property type="match status" value="1"/>
</dbReference>
<feature type="domain" description="Soluble ligand binding" evidence="17">
    <location>
        <begin position="282"/>
        <end position="324"/>
    </location>
</feature>
<feature type="transmembrane region" description="Helical" evidence="15">
    <location>
        <begin position="12"/>
        <end position="32"/>
    </location>
</feature>
<evidence type="ECO:0000259" key="17">
    <source>
        <dbReference type="Pfam" id="PF10531"/>
    </source>
</evidence>
<evidence type="ECO:0000313" key="20">
    <source>
        <dbReference type="Proteomes" id="UP000030652"/>
    </source>
</evidence>
<dbReference type="PANTHER" id="PTHR33619:SF3">
    <property type="entry name" value="POLYSACCHARIDE EXPORT PROTEIN GFCE-RELATED"/>
    <property type="match status" value="1"/>
</dbReference>
<feature type="domain" description="Polysaccharide export protein N-terminal" evidence="16">
    <location>
        <begin position="74"/>
        <end position="146"/>
    </location>
</feature>
<feature type="domain" description="SLBB" evidence="18">
    <location>
        <begin position="152"/>
        <end position="195"/>
    </location>
</feature>
<keyword evidence="6 15" id="KW-0812">Transmembrane</keyword>
<keyword evidence="10" id="KW-0626">Porin</keyword>
<keyword evidence="7" id="KW-0732">Signal</keyword>
<keyword evidence="3" id="KW-0813">Transport</keyword>
<keyword evidence="11 15" id="KW-0472">Membrane</keyword>
<evidence type="ECO:0000259" key="16">
    <source>
        <dbReference type="Pfam" id="PF02563"/>
    </source>
</evidence>
<evidence type="ECO:0000256" key="2">
    <source>
        <dbReference type="ARBA" id="ARBA00009450"/>
    </source>
</evidence>
<evidence type="ECO:0000313" key="19">
    <source>
        <dbReference type="EMBL" id="KHE92721.1"/>
    </source>
</evidence>
<dbReference type="InterPro" id="IPR049712">
    <property type="entry name" value="Poly_export"/>
</dbReference>
<keyword evidence="4" id="KW-1134">Transmembrane beta strand</keyword>
<dbReference type="GO" id="GO:0009279">
    <property type="term" value="C:cell outer membrane"/>
    <property type="evidence" value="ECO:0007669"/>
    <property type="project" value="UniProtKB-SubCell"/>
</dbReference>
<dbReference type="EMBL" id="JRYO01000097">
    <property type="protein sequence ID" value="KHE92721.1"/>
    <property type="molecule type" value="Genomic_DNA"/>
</dbReference>
<keyword evidence="13" id="KW-0998">Cell outer membrane</keyword>
<comment type="similarity">
    <text evidence="2">Belongs to the BexD/CtrA/VexA family.</text>
</comment>
<evidence type="ECO:0000256" key="10">
    <source>
        <dbReference type="ARBA" id="ARBA00023114"/>
    </source>
</evidence>
<evidence type="ECO:0000256" key="5">
    <source>
        <dbReference type="ARBA" id="ARBA00022597"/>
    </source>
</evidence>
<keyword evidence="12" id="KW-0564">Palmitate</keyword>
<evidence type="ECO:0000256" key="4">
    <source>
        <dbReference type="ARBA" id="ARBA00022452"/>
    </source>
</evidence>
<gene>
    <name evidence="19" type="ORF">SCABRO_01529</name>
</gene>
<evidence type="ECO:0000256" key="14">
    <source>
        <dbReference type="ARBA" id="ARBA00023288"/>
    </source>
</evidence>
<comment type="caution">
    <text evidence="19">The sequence shown here is derived from an EMBL/GenBank/DDBJ whole genome shotgun (WGS) entry which is preliminary data.</text>
</comment>
<dbReference type="Proteomes" id="UP000030652">
    <property type="component" value="Unassembled WGS sequence"/>
</dbReference>
<evidence type="ECO:0000256" key="9">
    <source>
        <dbReference type="ARBA" id="ARBA00023065"/>
    </source>
</evidence>
<dbReference type="eggNOG" id="COG1596">
    <property type="taxonomic scope" value="Bacteria"/>
</dbReference>
<keyword evidence="8" id="KW-0625">Polysaccharide transport</keyword>
<dbReference type="Pfam" id="PF10531">
    <property type="entry name" value="SLBB"/>
    <property type="match status" value="1"/>
</dbReference>
<evidence type="ECO:0000256" key="8">
    <source>
        <dbReference type="ARBA" id="ARBA00023047"/>
    </source>
</evidence>
<dbReference type="InterPro" id="IPR054765">
    <property type="entry name" value="SLBB_dom"/>
</dbReference>
<evidence type="ECO:0000256" key="6">
    <source>
        <dbReference type="ARBA" id="ARBA00022692"/>
    </source>
</evidence>
<dbReference type="GO" id="GO:0046930">
    <property type="term" value="C:pore complex"/>
    <property type="evidence" value="ECO:0007669"/>
    <property type="project" value="UniProtKB-KW"/>
</dbReference>
<dbReference type="PANTHER" id="PTHR33619">
    <property type="entry name" value="POLYSACCHARIDE EXPORT PROTEIN GFCE-RELATED"/>
    <property type="match status" value="1"/>
</dbReference>
<dbReference type="Pfam" id="PF02563">
    <property type="entry name" value="Poly_export"/>
    <property type="match status" value="1"/>
</dbReference>
<dbReference type="GO" id="GO:0006811">
    <property type="term" value="P:monoatomic ion transport"/>
    <property type="evidence" value="ECO:0007669"/>
    <property type="project" value="UniProtKB-KW"/>
</dbReference>
<accession>A0A0B0EL10</accession>
<protein>
    <submittedName>
        <fullName evidence="19">Exopolysaccharide biosynthesis protein</fullName>
    </submittedName>
</protein>
<keyword evidence="14" id="KW-0449">Lipoprotein</keyword>
<dbReference type="InterPro" id="IPR003715">
    <property type="entry name" value="Poly_export_N"/>
</dbReference>
<dbReference type="InterPro" id="IPR019554">
    <property type="entry name" value="Soluble_ligand-bd"/>
</dbReference>
<evidence type="ECO:0000256" key="1">
    <source>
        <dbReference type="ARBA" id="ARBA00004571"/>
    </source>
</evidence>
<evidence type="ECO:0000256" key="15">
    <source>
        <dbReference type="SAM" id="Phobius"/>
    </source>
</evidence>
<evidence type="ECO:0000259" key="18">
    <source>
        <dbReference type="Pfam" id="PF22461"/>
    </source>
</evidence>
<dbReference type="Gene3D" id="3.10.560.10">
    <property type="entry name" value="Outer membrane lipoprotein wza domain like"/>
    <property type="match status" value="2"/>
</dbReference>
<keyword evidence="9" id="KW-0406">Ion transport</keyword>
<keyword evidence="15" id="KW-1133">Transmembrane helix</keyword>
<dbReference type="GO" id="GO:0015288">
    <property type="term" value="F:porin activity"/>
    <property type="evidence" value="ECO:0007669"/>
    <property type="project" value="UniProtKB-KW"/>
</dbReference>
<comment type="subcellular location">
    <subcellularLocation>
        <location evidence="1">Cell outer membrane</location>
        <topology evidence="1">Multi-pass membrane protein</topology>
    </subcellularLocation>
</comment>
<sequence>MRDGTERLITGITGKILAIVIFNLLFLFNNLIQAQPANWPPQSSTANKRTSTYVMPVAGALQGGPNRTSSILGEDYLIGSGDVLDIKVFDSEDLNRKVRVGGDGYISLPLIGSIIAGGLSVPDLEFNIAYEYSLKYLKDPQISVYVLEFHSKRVAVLGEVKNPQLLEMTRNKSNLLEMISLCGGVTKDAGDLIYIIRPTTQYNSVDNNRSTAQYNDGRNNGYGMEAYDSGGDEAGWEDEDYLRIRDEVITVSVSELVKYQNPLSNVEVLPGDMISIPPAPFYFVFGEVDKPGAFMLKQKMTALQAISQAGKFSNIAKNKIKLIREDIDTREKIITTLDIKKLAKGEDEDIKIMGGDVLLVGKSTMREVRGQLLAFSNTALSAFTSAYAYESVRDR</sequence>
<keyword evidence="5" id="KW-0762">Sugar transport</keyword>
<proteinExistence type="inferred from homology"/>
<name>A0A0B0EL10_9BACT</name>
<dbReference type="GO" id="GO:0015159">
    <property type="term" value="F:polysaccharide transmembrane transporter activity"/>
    <property type="evidence" value="ECO:0007669"/>
    <property type="project" value="InterPro"/>
</dbReference>
<reference evidence="19 20" key="1">
    <citation type="submission" date="2014-10" db="EMBL/GenBank/DDBJ databases">
        <title>Draft genome of anammox bacterium scalindua brodae, obtained using differential coverage binning of sequence data from two enrichment reactors.</title>
        <authorList>
            <person name="Speth D.R."/>
            <person name="Russ L."/>
            <person name="Kartal B."/>
            <person name="Op den Camp H.J."/>
            <person name="Dutilh B.E."/>
            <person name="Jetten M.S."/>
        </authorList>
    </citation>
    <scope>NUCLEOTIDE SEQUENCE [LARGE SCALE GENOMIC DNA]</scope>
    <source>
        <strain evidence="19">RU1</strain>
    </source>
</reference>
<dbReference type="Gene3D" id="3.30.1950.10">
    <property type="entry name" value="wza like domain"/>
    <property type="match status" value="1"/>
</dbReference>
<organism evidence="19 20">
    <name type="scientific">Candidatus Scalindua brodae</name>
    <dbReference type="NCBI Taxonomy" id="237368"/>
    <lineage>
        <taxon>Bacteria</taxon>
        <taxon>Pseudomonadati</taxon>
        <taxon>Planctomycetota</taxon>
        <taxon>Candidatus Brocadiia</taxon>
        <taxon>Candidatus Brocadiales</taxon>
        <taxon>Candidatus Scalinduaceae</taxon>
        <taxon>Candidatus Scalindua</taxon>
    </lineage>
</organism>
<evidence type="ECO:0000256" key="11">
    <source>
        <dbReference type="ARBA" id="ARBA00023136"/>
    </source>
</evidence>
<evidence type="ECO:0000256" key="13">
    <source>
        <dbReference type="ARBA" id="ARBA00023237"/>
    </source>
</evidence>
<evidence type="ECO:0000256" key="7">
    <source>
        <dbReference type="ARBA" id="ARBA00022729"/>
    </source>
</evidence>
<dbReference type="AlphaFoldDB" id="A0A0B0EL10"/>
<evidence type="ECO:0000256" key="12">
    <source>
        <dbReference type="ARBA" id="ARBA00023139"/>
    </source>
</evidence>